<accession>A0A834M4I0</accession>
<evidence type="ECO:0000313" key="2">
    <source>
        <dbReference type="EMBL" id="KAF7270103.1"/>
    </source>
</evidence>
<feature type="region of interest" description="Disordered" evidence="1">
    <location>
        <begin position="38"/>
        <end position="87"/>
    </location>
</feature>
<keyword evidence="3" id="KW-1185">Reference proteome</keyword>
<protein>
    <submittedName>
        <fullName evidence="2">Uncharacterized protein</fullName>
    </submittedName>
</protein>
<comment type="caution">
    <text evidence="2">The sequence shown here is derived from an EMBL/GenBank/DDBJ whole genome shotgun (WGS) entry which is preliminary data.</text>
</comment>
<evidence type="ECO:0000256" key="1">
    <source>
        <dbReference type="SAM" id="MobiDB-lite"/>
    </source>
</evidence>
<name>A0A834M4I0_RHYFE</name>
<evidence type="ECO:0000313" key="3">
    <source>
        <dbReference type="Proteomes" id="UP000625711"/>
    </source>
</evidence>
<gene>
    <name evidence="2" type="ORF">GWI33_016903</name>
</gene>
<feature type="compositionally biased region" description="Basic and acidic residues" evidence="1">
    <location>
        <begin position="53"/>
        <end position="63"/>
    </location>
</feature>
<dbReference type="Proteomes" id="UP000625711">
    <property type="component" value="Unassembled WGS sequence"/>
</dbReference>
<organism evidence="2 3">
    <name type="scientific">Rhynchophorus ferrugineus</name>
    <name type="common">Red palm weevil</name>
    <name type="synonym">Curculio ferrugineus</name>
    <dbReference type="NCBI Taxonomy" id="354439"/>
    <lineage>
        <taxon>Eukaryota</taxon>
        <taxon>Metazoa</taxon>
        <taxon>Ecdysozoa</taxon>
        <taxon>Arthropoda</taxon>
        <taxon>Hexapoda</taxon>
        <taxon>Insecta</taxon>
        <taxon>Pterygota</taxon>
        <taxon>Neoptera</taxon>
        <taxon>Endopterygota</taxon>
        <taxon>Coleoptera</taxon>
        <taxon>Polyphaga</taxon>
        <taxon>Cucujiformia</taxon>
        <taxon>Curculionidae</taxon>
        <taxon>Dryophthorinae</taxon>
        <taxon>Rhynchophorus</taxon>
    </lineage>
</organism>
<reference evidence="2" key="1">
    <citation type="submission" date="2020-08" db="EMBL/GenBank/DDBJ databases">
        <title>Genome sequencing and assembly of the red palm weevil Rhynchophorus ferrugineus.</title>
        <authorList>
            <person name="Dias G.B."/>
            <person name="Bergman C.M."/>
            <person name="Manee M."/>
        </authorList>
    </citation>
    <scope>NUCLEOTIDE SEQUENCE</scope>
    <source>
        <strain evidence="2">AA-2017</strain>
        <tissue evidence="2">Whole larva</tissue>
    </source>
</reference>
<dbReference type="EMBL" id="JAACXV010014136">
    <property type="protein sequence ID" value="KAF7270103.1"/>
    <property type="molecule type" value="Genomic_DNA"/>
</dbReference>
<feature type="compositionally biased region" description="Basic residues" evidence="1">
    <location>
        <begin position="42"/>
        <end position="52"/>
    </location>
</feature>
<sequence>MAGILMIRCDHRDGFFFKIDARPWAVIFPDERSAEVKVDGRAKRRSRRRKKKTDPIEVDDHRVPPGGWKAGDWRVPGGGRPDPSSGEWTIKEWATEKDSGLRQGRRLQDIVGRTWFYNNCDPQTKKKSSAGRPIDLFPSKTPIHFYEVSPLFFTGHSGLPISHMNRRNEI</sequence>
<proteinExistence type="predicted"/>
<dbReference type="AlphaFoldDB" id="A0A834M4I0"/>